<dbReference type="RefSeq" id="WP_186857165.1">
    <property type="nucleotide sequence ID" value="NZ_JACOON010000002.1"/>
</dbReference>
<feature type="transmembrane region" description="Helical" evidence="8">
    <location>
        <begin position="160"/>
        <end position="180"/>
    </location>
</feature>
<comment type="caution">
    <text evidence="9">The sequence shown here is derived from an EMBL/GenBank/DDBJ whole genome shotgun (WGS) entry which is preliminary data.</text>
</comment>
<accession>A0ABR7ECZ6</accession>
<keyword evidence="4" id="KW-0808">Transferase</keyword>
<feature type="transmembrane region" description="Helical" evidence="8">
    <location>
        <begin position="217"/>
        <end position="234"/>
    </location>
</feature>
<feature type="transmembrane region" description="Helical" evidence="8">
    <location>
        <begin position="477"/>
        <end position="498"/>
    </location>
</feature>
<feature type="transmembrane region" description="Helical" evidence="8">
    <location>
        <begin position="239"/>
        <end position="254"/>
    </location>
</feature>
<gene>
    <name evidence="9" type="ORF">H8S18_04800</name>
</gene>
<feature type="transmembrane region" description="Helical" evidence="8">
    <location>
        <begin position="283"/>
        <end position="307"/>
    </location>
</feature>
<dbReference type="PANTHER" id="PTHR33908:SF11">
    <property type="entry name" value="MEMBRANE PROTEIN"/>
    <property type="match status" value="1"/>
</dbReference>
<evidence type="ECO:0000256" key="2">
    <source>
        <dbReference type="ARBA" id="ARBA00022475"/>
    </source>
</evidence>
<evidence type="ECO:0000256" key="4">
    <source>
        <dbReference type="ARBA" id="ARBA00022679"/>
    </source>
</evidence>
<evidence type="ECO:0000256" key="7">
    <source>
        <dbReference type="ARBA" id="ARBA00023136"/>
    </source>
</evidence>
<comment type="subcellular location">
    <subcellularLocation>
        <location evidence="1">Cell membrane</location>
        <topology evidence="1">Multi-pass membrane protein</topology>
    </subcellularLocation>
</comment>
<evidence type="ECO:0000256" key="6">
    <source>
        <dbReference type="ARBA" id="ARBA00022989"/>
    </source>
</evidence>
<keyword evidence="2" id="KW-1003">Cell membrane</keyword>
<reference evidence="9 10" key="1">
    <citation type="submission" date="2020-08" db="EMBL/GenBank/DDBJ databases">
        <title>Genome public.</title>
        <authorList>
            <person name="Liu C."/>
            <person name="Sun Q."/>
        </authorList>
    </citation>
    <scope>NUCLEOTIDE SEQUENCE [LARGE SCALE GENOMIC DNA]</scope>
    <source>
        <strain evidence="9 10">NSJ-35</strain>
    </source>
</reference>
<dbReference type="InterPro" id="IPR050297">
    <property type="entry name" value="LipidA_mod_glycosyltrf_83"/>
</dbReference>
<protein>
    <submittedName>
        <fullName evidence="9">Glycosyltransferase family 39 protein</fullName>
    </submittedName>
</protein>
<feature type="transmembrane region" description="Helical" evidence="8">
    <location>
        <begin position="430"/>
        <end position="447"/>
    </location>
</feature>
<evidence type="ECO:0000256" key="5">
    <source>
        <dbReference type="ARBA" id="ARBA00022692"/>
    </source>
</evidence>
<keyword evidence="7 8" id="KW-0472">Membrane</keyword>
<sequence>MDEVMEKGVSANRVVLSVLTVLILIPLVFIAADSVLMTAGIPDPPTEATAFTADMPWVHLVSSAAVIFLLILFQKRLRNLPEKYLLIVGMILVFIVGLAWVFKMRVEAGADQLLVLEGASQFMQGNYEWFVRGGYFYVYPHQLGLAAYFQLFIAFAGQNAYLWIQAANVLWLMLGFYCLYKITALLFGKREITNVALVLLLFCFEILLYVVFVYGNLPAFGLGLLAVLLTLRYFKERKACYAVWSAVVITASILLRNNNLVWLVAMVIFYLLDAAFEKKKWSFAFAALLIGANLLGGFAVGFCYAQATGIPAAEGVPKTAWVAMGLQEGPMAPGWYNGYSNNLYQSMDYDGEKTAVQAKENIRECVANFAEHPGYAARFFYQKISSTWNNPTFQGFWISQVRDSQIEQDKLSNSIYNGGANLLLQGFMNLYQSVIYIGSALFFLFHFKKIRREQLLPGVIFLGTFLFHVFWETKAQYVATCFPLLIPYAACGWTGLSGRIKAWIDGKRKNKIHPVIPQEIP</sequence>
<keyword evidence="5 8" id="KW-0812">Transmembrane</keyword>
<proteinExistence type="predicted"/>
<evidence type="ECO:0000313" key="10">
    <source>
        <dbReference type="Proteomes" id="UP000606889"/>
    </source>
</evidence>
<feature type="transmembrane region" description="Helical" evidence="8">
    <location>
        <begin position="14"/>
        <end position="36"/>
    </location>
</feature>
<evidence type="ECO:0000256" key="1">
    <source>
        <dbReference type="ARBA" id="ARBA00004651"/>
    </source>
</evidence>
<feature type="transmembrane region" description="Helical" evidence="8">
    <location>
        <begin position="454"/>
        <end position="471"/>
    </location>
</feature>
<feature type="transmembrane region" description="Helical" evidence="8">
    <location>
        <begin position="56"/>
        <end position="73"/>
    </location>
</feature>
<dbReference type="EMBL" id="JACOON010000002">
    <property type="protein sequence ID" value="MBC5647645.1"/>
    <property type="molecule type" value="Genomic_DNA"/>
</dbReference>
<keyword evidence="3" id="KW-0328">Glycosyltransferase</keyword>
<keyword evidence="10" id="KW-1185">Reference proteome</keyword>
<name>A0ABR7ECZ6_9FIRM</name>
<evidence type="ECO:0000256" key="3">
    <source>
        <dbReference type="ARBA" id="ARBA00022676"/>
    </source>
</evidence>
<dbReference type="PANTHER" id="PTHR33908">
    <property type="entry name" value="MANNOSYLTRANSFERASE YKCB-RELATED"/>
    <property type="match status" value="1"/>
</dbReference>
<organism evidence="9 10">
    <name type="scientific">Christensenella tenuis</name>
    <dbReference type="NCBI Taxonomy" id="2763033"/>
    <lineage>
        <taxon>Bacteria</taxon>
        <taxon>Bacillati</taxon>
        <taxon>Bacillota</taxon>
        <taxon>Clostridia</taxon>
        <taxon>Christensenellales</taxon>
        <taxon>Christensenellaceae</taxon>
        <taxon>Christensenella</taxon>
    </lineage>
</organism>
<keyword evidence="6 8" id="KW-1133">Transmembrane helix</keyword>
<evidence type="ECO:0000256" key="8">
    <source>
        <dbReference type="SAM" id="Phobius"/>
    </source>
</evidence>
<evidence type="ECO:0000313" key="9">
    <source>
        <dbReference type="EMBL" id="MBC5647645.1"/>
    </source>
</evidence>
<feature type="transmembrane region" description="Helical" evidence="8">
    <location>
        <begin position="85"/>
        <end position="102"/>
    </location>
</feature>
<dbReference type="Proteomes" id="UP000606889">
    <property type="component" value="Unassembled WGS sequence"/>
</dbReference>